<keyword evidence="1" id="KW-0812">Transmembrane</keyword>
<organism evidence="2 3">
    <name type="scientific">Candidatus Tenderia electrophaga</name>
    <dbReference type="NCBI Taxonomy" id="1748243"/>
    <lineage>
        <taxon>Bacteria</taxon>
        <taxon>Pseudomonadati</taxon>
        <taxon>Pseudomonadota</taxon>
        <taxon>Gammaproteobacteria</taxon>
        <taxon>Candidatus Tenderiales</taxon>
        <taxon>Candidatus Tenderiaceae</taxon>
        <taxon>Candidatus Tenderia</taxon>
    </lineage>
</organism>
<proteinExistence type="predicted"/>
<feature type="transmembrane region" description="Helical" evidence="1">
    <location>
        <begin position="42"/>
        <end position="69"/>
    </location>
</feature>
<name>A0A0S2TES0_9GAMM</name>
<protein>
    <submittedName>
        <fullName evidence="2">Uncharacterized protein</fullName>
    </submittedName>
</protein>
<dbReference type="AlphaFoldDB" id="A0A0S2TES0"/>
<sequence length="99" mass="11596">MIRIISRILSTVDFNDMRTWMFTLFDFFNDLSSFYCWSTPDFICFISSTGAVIITNYLGHSLILCRLMLRIRNRGFQVRIYEHCIRVTTAPATITSPIK</sequence>
<evidence type="ECO:0000313" key="3">
    <source>
        <dbReference type="Proteomes" id="UP000055136"/>
    </source>
</evidence>
<dbReference type="STRING" id="1748243.Tel_11130"/>
<keyword evidence="1" id="KW-0472">Membrane</keyword>
<reference evidence="2" key="1">
    <citation type="submission" date="2015-10" db="EMBL/GenBank/DDBJ databases">
        <title>Description of Candidatus Tenderia electrophaga gen. nov, sp. nov., an Uncultivated Electroautotroph from a Biocathode Enrichment.</title>
        <authorList>
            <person name="Eddie B.J."/>
            <person name="Malanoski A.P."/>
            <person name="Wang Z."/>
            <person name="Hall R.J."/>
            <person name="Oh S.D."/>
            <person name="Heiner C."/>
            <person name="Lin B."/>
            <person name="Strycharz-Glaven S.M."/>
        </authorList>
    </citation>
    <scope>NUCLEOTIDE SEQUENCE [LARGE SCALE GENOMIC DNA]</scope>
    <source>
        <strain evidence="2">NRL1</strain>
    </source>
</reference>
<dbReference type="EMBL" id="CP013099">
    <property type="protein sequence ID" value="ALP53640.1"/>
    <property type="molecule type" value="Genomic_DNA"/>
</dbReference>
<evidence type="ECO:0000256" key="1">
    <source>
        <dbReference type="SAM" id="Phobius"/>
    </source>
</evidence>
<keyword evidence="1" id="KW-1133">Transmembrane helix</keyword>
<dbReference type="KEGG" id="tee:Tel_11130"/>
<gene>
    <name evidence="2" type="ORF">Tel_11130</name>
</gene>
<accession>A0A0S2TES0</accession>
<evidence type="ECO:0000313" key="2">
    <source>
        <dbReference type="EMBL" id="ALP53640.1"/>
    </source>
</evidence>
<keyword evidence="3" id="KW-1185">Reference proteome</keyword>
<dbReference type="Proteomes" id="UP000055136">
    <property type="component" value="Chromosome"/>
</dbReference>